<name>A0AA35QFC7_9HYPO</name>
<evidence type="ECO:0000259" key="1">
    <source>
        <dbReference type="PROSITE" id="PS50011"/>
    </source>
</evidence>
<evidence type="ECO:0000313" key="2">
    <source>
        <dbReference type="EMBL" id="CAI6101047.1"/>
    </source>
</evidence>
<dbReference type="GO" id="GO:0004672">
    <property type="term" value="F:protein kinase activity"/>
    <property type="evidence" value="ECO:0007669"/>
    <property type="project" value="InterPro"/>
</dbReference>
<dbReference type="EMBL" id="CABFNP030001359">
    <property type="protein sequence ID" value="CAI6101047.1"/>
    <property type="molecule type" value="Genomic_DNA"/>
</dbReference>
<dbReference type="Gene3D" id="1.10.510.10">
    <property type="entry name" value="Transferase(Phosphotransferase) domain 1"/>
    <property type="match status" value="1"/>
</dbReference>
<dbReference type="InterPro" id="IPR011009">
    <property type="entry name" value="Kinase-like_dom_sf"/>
</dbReference>
<dbReference type="InterPro" id="IPR001245">
    <property type="entry name" value="Ser-Thr/Tyr_kinase_cat_dom"/>
</dbReference>
<dbReference type="GO" id="GO:0005524">
    <property type="term" value="F:ATP binding"/>
    <property type="evidence" value="ECO:0007669"/>
    <property type="project" value="InterPro"/>
</dbReference>
<keyword evidence="3" id="KW-1185">Reference proteome</keyword>
<dbReference type="AlphaFoldDB" id="A0AA35QFC7"/>
<feature type="non-terminal residue" evidence="2">
    <location>
        <position position="97"/>
    </location>
</feature>
<dbReference type="Proteomes" id="UP001160390">
    <property type="component" value="Unassembled WGS sequence"/>
</dbReference>
<feature type="domain" description="Protein kinase" evidence="1">
    <location>
        <begin position="1"/>
        <end position="97"/>
    </location>
</feature>
<organism evidence="2 3">
    <name type="scientific">Clonostachys chloroleuca</name>
    <dbReference type="NCBI Taxonomy" id="1926264"/>
    <lineage>
        <taxon>Eukaryota</taxon>
        <taxon>Fungi</taxon>
        <taxon>Dikarya</taxon>
        <taxon>Ascomycota</taxon>
        <taxon>Pezizomycotina</taxon>
        <taxon>Sordariomycetes</taxon>
        <taxon>Hypocreomycetidae</taxon>
        <taxon>Hypocreales</taxon>
        <taxon>Bionectriaceae</taxon>
        <taxon>Clonostachys</taxon>
    </lineage>
</organism>
<comment type="caution">
    <text evidence="2">The sequence shown here is derived from an EMBL/GenBank/DDBJ whole genome shotgun (WGS) entry which is preliminary data.</text>
</comment>
<dbReference type="SUPFAM" id="SSF56112">
    <property type="entry name" value="Protein kinase-like (PK-like)"/>
    <property type="match status" value="1"/>
</dbReference>
<evidence type="ECO:0000313" key="3">
    <source>
        <dbReference type="Proteomes" id="UP001160390"/>
    </source>
</evidence>
<dbReference type="Pfam" id="PF07714">
    <property type="entry name" value="PK_Tyr_Ser-Thr"/>
    <property type="match status" value="1"/>
</dbReference>
<gene>
    <name evidence="2" type="ORF">CCHLO57077_00016704</name>
</gene>
<dbReference type="InterPro" id="IPR000719">
    <property type="entry name" value="Prot_kinase_dom"/>
</dbReference>
<proteinExistence type="predicted"/>
<accession>A0AA35QFC7</accession>
<protein>
    <recommendedName>
        <fullName evidence="1">Protein kinase domain-containing protein</fullName>
    </recommendedName>
</protein>
<reference evidence="2" key="1">
    <citation type="submission" date="2023-01" db="EMBL/GenBank/DDBJ databases">
        <authorList>
            <person name="Piombo E."/>
        </authorList>
    </citation>
    <scope>NUCLEOTIDE SEQUENCE</scope>
</reference>
<sequence length="97" mass="11072">MISLNQIMACSSPMYNAQLIAILGQITDGLVYLNKESFSHGDVDFRSILVNRKGIIRLDSFWLTKKSWGEYQIAAIVAFTDISVQRFYERDTASFEL</sequence>
<dbReference type="PROSITE" id="PS50011">
    <property type="entry name" value="PROTEIN_KINASE_DOM"/>
    <property type="match status" value="1"/>
</dbReference>